<gene>
    <name evidence="3" type="ORF">FNV43_RR02479</name>
</gene>
<dbReference type="InterPro" id="IPR011992">
    <property type="entry name" value="EF-hand-dom_pair"/>
</dbReference>
<organism evidence="3 4">
    <name type="scientific">Rhamnella rubrinervis</name>
    <dbReference type="NCBI Taxonomy" id="2594499"/>
    <lineage>
        <taxon>Eukaryota</taxon>
        <taxon>Viridiplantae</taxon>
        <taxon>Streptophyta</taxon>
        <taxon>Embryophyta</taxon>
        <taxon>Tracheophyta</taxon>
        <taxon>Spermatophyta</taxon>
        <taxon>Magnoliopsida</taxon>
        <taxon>eudicotyledons</taxon>
        <taxon>Gunneridae</taxon>
        <taxon>Pentapetalae</taxon>
        <taxon>rosids</taxon>
        <taxon>fabids</taxon>
        <taxon>Rosales</taxon>
        <taxon>Rhamnaceae</taxon>
        <taxon>rhamnoid group</taxon>
        <taxon>Rhamneae</taxon>
        <taxon>Rhamnella</taxon>
    </lineage>
</organism>
<dbReference type="GO" id="GO:0005509">
    <property type="term" value="F:calcium ion binding"/>
    <property type="evidence" value="ECO:0007669"/>
    <property type="project" value="InterPro"/>
</dbReference>
<dbReference type="PROSITE" id="PS00018">
    <property type="entry name" value="EF_HAND_1"/>
    <property type="match status" value="1"/>
</dbReference>
<dbReference type="PROSITE" id="PS50222">
    <property type="entry name" value="EF_HAND_2"/>
    <property type="match status" value="2"/>
</dbReference>
<feature type="domain" description="EF-hand" evidence="2">
    <location>
        <begin position="58"/>
        <end position="87"/>
    </location>
</feature>
<dbReference type="Pfam" id="PF13499">
    <property type="entry name" value="EF-hand_7"/>
    <property type="match status" value="1"/>
</dbReference>
<dbReference type="InterPro" id="IPR002048">
    <property type="entry name" value="EF_hand_dom"/>
</dbReference>
<dbReference type="AlphaFoldDB" id="A0A8K0MTR2"/>
<keyword evidence="4" id="KW-1185">Reference proteome</keyword>
<dbReference type="Gene3D" id="1.10.238.10">
    <property type="entry name" value="EF-hand"/>
    <property type="match status" value="1"/>
</dbReference>
<evidence type="ECO:0000313" key="4">
    <source>
        <dbReference type="Proteomes" id="UP000796880"/>
    </source>
</evidence>
<evidence type="ECO:0000256" key="1">
    <source>
        <dbReference type="ARBA" id="ARBA00022837"/>
    </source>
</evidence>
<proteinExistence type="predicted"/>
<dbReference type="SUPFAM" id="SSF47473">
    <property type="entry name" value="EF-hand"/>
    <property type="match status" value="1"/>
</dbReference>
<comment type="caution">
    <text evidence="3">The sequence shown here is derived from an EMBL/GenBank/DDBJ whole genome shotgun (WGS) entry which is preliminary data.</text>
</comment>
<evidence type="ECO:0000259" key="2">
    <source>
        <dbReference type="PROSITE" id="PS50222"/>
    </source>
</evidence>
<name>A0A8K0MTR2_9ROSA</name>
<protein>
    <recommendedName>
        <fullName evidence="2">EF-hand domain-containing protein</fullName>
    </recommendedName>
</protein>
<dbReference type="OrthoDB" id="8785703at2759"/>
<reference evidence="3" key="1">
    <citation type="submission" date="2020-03" db="EMBL/GenBank/DDBJ databases">
        <title>A high-quality chromosome-level genome assembly of a woody plant with both climbing and erect habits, Rhamnella rubrinervis.</title>
        <authorList>
            <person name="Lu Z."/>
            <person name="Yang Y."/>
            <person name="Zhu X."/>
            <person name="Sun Y."/>
        </authorList>
    </citation>
    <scope>NUCLEOTIDE SEQUENCE</scope>
    <source>
        <strain evidence="3">BYM</strain>
        <tissue evidence="3">Leaf</tissue>
    </source>
</reference>
<dbReference type="Proteomes" id="UP000796880">
    <property type="component" value="Unassembled WGS sequence"/>
</dbReference>
<sequence>MEEIHETGKHYYNNLTEKQKYIAKEMFFLADLNGDESLSISEYVNFLGDMGFKSCNNKSFFAKLDKNGDGMLDFDEFLSLYYLYCSDKLVFCDGRGCGAFLKGTYFTCIDCFNNESNTFNLCSFCFYSWNYDCHKHTTLLDNSSLLRYMKERANRRSSYASNKSSIVDTRGDYSSSEKTEVEIQMEVEIGDVAALCSGCSIM</sequence>
<evidence type="ECO:0000313" key="3">
    <source>
        <dbReference type="EMBL" id="KAF3457819.1"/>
    </source>
</evidence>
<dbReference type="InterPro" id="IPR018247">
    <property type="entry name" value="EF_Hand_1_Ca_BS"/>
</dbReference>
<feature type="domain" description="EF-hand" evidence="2">
    <location>
        <begin position="23"/>
        <end position="53"/>
    </location>
</feature>
<keyword evidence="1" id="KW-0106">Calcium</keyword>
<dbReference type="CDD" id="cd00051">
    <property type="entry name" value="EFh"/>
    <property type="match status" value="1"/>
</dbReference>
<dbReference type="SMART" id="SM00054">
    <property type="entry name" value="EFh"/>
    <property type="match status" value="2"/>
</dbReference>
<accession>A0A8K0MTR2</accession>
<dbReference type="EMBL" id="VOIH02000001">
    <property type="protein sequence ID" value="KAF3457819.1"/>
    <property type="molecule type" value="Genomic_DNA"/>
</dbReference>